<dbReference type="GO" id="GO:0007623">
    <property type="term" value="P:circadian rhythm"/>
    <property type="evidence" value="ECO:0007669"/>
    <property type="project" value="UniProtKB-ARBA"/>
</dbReference>
<evidence type="ECO:0008006" key="7">
    <source>
        <dbReference type="Google" id="ProtNLM"/>
    </source>
</evidence>
<feature type="chain" id="PRO_5040204190" description="Hemolymph juvenile hormone binding protein" evidence="4">
    <location>
        <begin position="17"/>
        <end position="250"/>
    </location>
</feature>
<keyword evidence="1 4" id="KW-0732">Signal</keyword>
<dbReference type="SMART" id="SM00700">
    <property type="entry name" value="JHBP"/>
    <property type="match status" value="1"/>
</dbReference>
<comment type="similarity">
    <text evidence="3">Belongs to the TO family.</text>
</comment>
<evidence type="ECO:0000256" key="1">
    <source>
        <dbReference type="ARBA" id="ARBA00022729"/>
    </source>
</evidence>
<dbReference type="PANTHER" id="PTHR11008">
    <property type="entry name" value="PROTEIN TAKEOUT-LIKE PROTEIN"/>
    <property type="match status" value="1"/>
</dbReference>
<accession>A0A9N9WLZ2</accession>
<reference evidence="5" key="1">
    <citation type="submission" date="2022-01" db="EMBL/GenBank/DDBJ databases">
        <authorList>
            <person name="King R."/>
        </authorList>
    </citation>
    <scope>NUCLEOTIDE SEQUENCE</scope>
</reference>
<dbReference type="AlphaFoldDB" id="A0A9N9WLZ2"/>
<dbReference type="Proteomes" id="UP001153620">
    <property type="component" value="Chromosome 1"/>
</dbReference>
<sequence>MKILIILLIFVVIISSKSIEKLPSSLKVCNYQDPARDECIRDSIEHFLSALHQEPNSIDFPSIEPFVYDTVTFKYNNPGFVQGWFTVRDQKSYGISRAKVINLKSDFTDEEMELQAIVNFPKLFTIGNYKSNISLGVLKIESKGQFNVSTYDVTAKWTIKGKLEEKKGEKFMKIHQFDVLPEAKNMKISASGLFPDQELNKFANNFLNQHWQLFYQEMIPETRQQWEPIFRDISNKLFSQIPFKKLLLKN</sequence>
<evidence type="ECO:0000256" key="4">
    <source>
        <dbReference type="SAM" id="SignalP"/>
    </source>
</evidence>
<gene>
    <name evidence="5" type="ORF">CHIRRI_LOCUS6</name>
</gene>
<dbReference type="InterPro" id="IPR038606">
    <property type="entry name" value="To_sf"/>
</dbReference>
<reference evidence="5" key="2">
    <citation type="submission" date="2022-10" db="EMBL/GenBank/DDBJ databases">
        <authorList>
            <consortium name="ENA_rothamsted_submissions"/>
            <consortium name="culmorum"/>
            <person name="King R."/>
        </authorList>
    </citation>
    <scope>NUCLEOTIDE SEQUENCE</scope>
</reference>
<evidence type="ECO:0000313" key="5">
    <source>
        <dbReference type="EMBL" id="CAG9797005.1"/>
    </source>
</evidence>
<name>A0A9N9WLZ2_9DIPT</name>
<evidence type="ECO:0000256" key="2">
    <source>
        <dbReference type="ARBA" id="ARBA00023108"/>
    </source>
</evidence>
<dbReference type="GO" id="GO:0005615">
    <property type="term" value="C:extracellular space"/>
    <property type="evidence" value="ECO:0007669"/>
    <property type="project" value="TreeGrafter"/>
</dbReference>
<evidence type="ECO:0000313" key="6">
    <source>
        <dbReference type="Proteomes" id="UP001153620"/>
    </source>
</evidence>
<dbReference type="FunFam" id="3.15.10.30:FF:000001">
    <property type="entry name" value="Takeout-like protein 1"/>
    <property type="match status" value="1"/>
</dbReference>
<protein>
    <recommendedName>
        <fullName evidence="7">Hemolymph juvenile hormone binding protein</fullName>
    </recommendedName>
</protein>
<dbReference type="OrthoDB" id="8196554at2759"/>
<dbReference type="Pfam" id="PF06585">
    <property type="entry name" value="JHBP"/>
    <property type="match status" value="1"/>
</dbReference>
<organism evidence="5 6">
    <name type="scientific">Chironomus riparius</name>
    <dbReference type="NCBI Taxonomy" id="315576"/>
    <lineage>
        <taxon>Eukaryota</taxon>
        <taxon>Metazoa</taxon>
        <taxon>Ecdysozoa</taxon>
        <taxon>Arthropoda</taxon>
        <taxon>Hexapoda</taxon>
        <taxon>Insecta</taxon>
        <taxon>Pterygota</taxon>
        <taxon>Neoptera</taxon>
        <taxon>Endopterygota</taxon>
        <taxon>Diptera</taxon>
        <taxon>Nematocera</taxon>
        <taxon>Chironomoidea</taxon>
        <taxon>Chironomidae</taxon>
        <taxon>Chironominae</taxon>
        <taxon>Chironomus</taxon>
    </lineage>
</organism>
<keyword evidence="2" id="KW-0090">Biological rhythms</keyword>
<keyword evidence="6" id="KW-1185">Reference proteome</keyword>
<dbReference type="Gene3D" id="3.15.10.30">
    <property type="entry name" value="Haemolymph juvenile hormone binding protein"/>
    <property type="match status" value="1"/>
</dbReference>
<dbReference type="PANTHER" id="PTHR11008:SF18">
    <property type="entry name" value="BCDNA.GH05536-RELATED"/>
    <property type="match status" value="1"/>
</dbReference>
<proteinExistence type="inferred from homology"/>
<dbReference type="EMBL" id="OU895877">
    <property type="protein sequence ID" value="CAG9797005.1"/>
    <property type="molecule type" value="Genomic_DNA"/>
</dbReference>
<feature type="signal peptide" evidence="4">
    <location>
        <begin position="1"/>
        <end position="16"/>
    </location>
</feature>
<dbReference type="InterPro" id="IPR010562">
    <property type="entry name" value="Haemolymph_juvenile_hormone-bd"/>
</dbReference>
<evidence type="ECO:0000256" key="3">
    <source>
        <dbReference type="ARBA" id="ARBA00060902"/>
    </source>
</evidence>